<evidence type="ECO:0000313" key="2">
    <source>
        <dbReference type="Proteomes" id="UP000789901"/>
    </source>
</evidence>
<evidence type="ECO:0000313" key="1">
    <source>
        <dbReference type="EMBL" id="CAG8778508.1"/>
    </source>
</evidence>
<reference evidence="1 2" key="1">
    <citation type="submission" date="2021-06" db="EMBL/GenBank/DDBJ databases">
        <authorList>
            <person name="Kallberg Y."/>
            <person name="Tangrot J."/>
            <person name="Rosling A."/>
        </authorList>
    </citation>
    <scope>NUCLEOTIDE SEQUENCE [LARGE SCALE GENOMIC DNA]</scope>
    <source>
        <strain evidence="1 2">120-4 pot B 10/14</strain>
    </source>
</reference>
<organism evidence="1 2">
    <name type="scientific">Gigaspora margarita</name>
    <dbReference type="NCBI Taxonomy" id="4874"/>
    <lineage>
        <taxon>Eukaryota</taxon>
        <taxon>Fungi</taxon>
        <taxon>Fungi incertae sedis</taxon>
        <taxon>Mucoromycota</taxon>
        <taxon>Glomeromycotina</taxon>
        <taxon>Glomeromycetes</taxon>
        <taxon>Diversisporales</taxon>
        <taxon>Gigasporaceae</taxon>
        <taxon>Gigaspora</taxon>
    </lineage>
</organism>
<accession>A0ABN7VKC4</accession>
<dbReference type="EMBL" id="CAJVQB010016132">
    <property type="protein sequence ID" value="CAG8778508.1"/>
    <property type="molecule type" value="Genomic_DNA"/>
</dbReference>
<comment type="caution">
    <text evidence="1">The sequence shown here is derived from an EMBL/GenBank/DDBJ whole genome shotgun (WGS) entry which is preliminary data.</text>
</comment>
<sequence>MQSTQRVEGQNTIIKNSVNSNTSLINFSKHVNEQIDLDEQFESNKLSNLTKAFDIFIEEAIDAPAILLNDFIPPTEVESVLEV</sequence>
<keyword evidence="2" id="KW-1185">Reference proteome</keyword>
<dbReference type="Proteomes" id="UP000789901">
    <property type="component" value="Unassembled WGS sequence"/>
</dbReference>
<proteinExistence type="predicted"/>
<protein>
    <submittedName>
        <fullName evidence="1">6443_t:CDS:1</fullName>
    </submittedName>
</protein>
<name>A0ABN7VKC4_GIGMA</name>
<gene>
    <name evidence="1" type="ORF">GMARGA_LOCUS19382</name>
</gene>